<reference evidence="9" key="1">
    <citation type="journal article" date="2014" name="Int. J. Syst. Evol. Microbiol.">
        <title>Complete genome sequence of Corynebacterium casei LMG S-19264T (=DSM 44701T), isolated from a smear-ripened cheese.</title>
        <authorList>
            <consortium name="US DOE Joint Genome Institute (JGI-PGF)"/>
            <person name="Walter F."/>
            <person name="Albersmeier A."/>
            <person name="Kalinowski J."/>
            <person name="Ruckert C."/>
        </authorList>
    </citation>
    <scope>NUCLEOTIDE SEQUENCE</scope>
    <source>
        <strain evidence="9">CGMCC 1.15493</strain>
    </source>
</reference>
<evidence type="ECO:0000256" key="1">
    <source>
        <dbReference type="ARBA" id="ARBA00022630"/>
    </source>
</evidence>
<keyword evidence="1" id="KW-0285">Flavoprotein</keyword>
<evidence type="ECO:0000256" key="6">
    <source>
        <dbReference type="ARBA" id="ARBA00023014"/>
    </source>
</evidence>
<evidence type="ECO:0000313" key="10">
    <source>
        <dbReference type="Proteomes" id="UP000613160"/>
    </source>
</evidence>
<keyword evidence="5" id="KW-0408">Iron</keyword>
<organism evidence="9 10">
    <name type="scientific">Aureimonas glaciei</name>
    <dbReference type="NCBI Taxonomy" id="1776957"/>
    <lineage>
        <taxon>Bacteria</taxon>
        <taxon>Pseudomonadati</taxon>
        <taxon>Pseudomonadota</taxon>
        <taxon>Alphaproteobacteria</taxon>
        <taxon>Hyphomicrobiales</taxon>
        <taxon>Aurantimonadaceae</taxon>
        <taxon>Aureimonas</taxon>
    </lineage>
</organism>
<evidence type="ECO:0000259" key="7">
    <source>
        <dbReference type="Pfam" id="PF22289"/>
    </source>
</evidence>
<dbReference type="InterPro" id="IPR048037">
    <property type="entry name" value="DmmA-like_C"/>
</dbReference>
<accession>A0A916XU38</accession>
<dbReference type="Proteomes" id="UP000613160">
    <property type="component" value="Unassembled WGS sequence"/>
</dbReference>
<dbReference type="GO" id="GO:0046872">
    <property type="term" value="F:metal ion binding"/>
    <property type="evidence" value="ECO:0007669"/>
    <property type="project" value="UniProtKB-KW"/>
</dbReference>
<evidence type="ECO:0000256" key="4">
    <source>
        <dbReference type="ARBA" id="ARBA00023002"/>
    </source>
</evidence>
<dbReference type="Pfam" id="PF22289">
    <property type="entry name" value="DmmA-like_C"/>
    <property type="match status" value="1"/>
</dbReference>
<dbReference type="EMBL" id="BMJJ01000002">
    <property type="protein sequence ID" value="GGD11724.1"/>
    <property type="molecule type" value="Genomic_DNA"/>
</dbReference>
<keyword evidence="10" id="KW-1185">Reference proteome</keyword>
<reference evidence="9" key="2">
    <citation type="submission" date="2020-09" db="EMBL/GenBank/DDBJ databases">
        <authorList>
            <person name="Sun Q."/>
            <person name="Zhou Y."/>
        </authorList>
    </citation>
    <scope>NUCLEOTIDE SEQUENCE</scope>
    <source>
        <strain evidence="9">CGMCC 1.15493</strain>
    </source>
</reference>
<keyword evidence="3" id="KW-0479">Metal-binding</keyword>
<keyword evidence="4" id="KW-0560">Oxidoreductase</keyword>
<proteinExistence type="predicted"/>
<gene>
    <name evidence="9" type="ORF">GCM10011335_13380</name>
</gene>
<evidence type="ECO:0000259" key="8">
    <source>
        <dbReference type="Pfam" id="PF22290"/>
    </source>
</evidence>
<dbReference type="Pfam" id="PF22290">
    <property type="entry name" value="DmmA-like_N"/>
    <property type="match status" value="1"/>
</dbReference>
<keyword evidence="6" id="KW-0411">Iron-sulfur</keyword>
<comment type="caution">
    <text evidence="9">The sequence shown here is derived from an EMBL/GenBank/DDBJ whole genome shotgun (WGS) entry which is preliminary data.</text>
</comment>
<sequence>MLLSDIKSRPTYGTLNPSPLAARHIVAVEGAGIGAVEAAFGGRPALAARMTIVFTPSADMPADTPDRLERLGADALHQAPTTETLLIRLSGLLATATMGTHLSIAGSENFIGQAVATGMAHGIGPGSIATEFSGSPARRVQCVHCKGFTAAVTASPVPCSHCGLMLLVRDHYSRRLGAFMGVCIDAEAPGDIPPPEPFTA</sequence>
<dbReference type="GO" id="GO:0051537">
    <property type="term" value="F:2 iron, 2 sulfur cluster binding"/>
    <property type="evidence" value="ECO:0007669"/>
    <property type="project" value="UniProtKB-KW"/>
</dbReference>
<evidence type="ECO:0000256" key="2">
    <source>
        <dbReference type="ARBA" id="ARBA00022714"/>
    </source>
</evidence>
<dbReference type="AlphaFoldDB" id="A0A916XU38"/>
<feature type="domain" description="Dimethylamine monooxygenase subunit DmmA-like C-terminal" evidence="7">
    <location>
        <begin position="139"/>
        <end position="182"/>
    </location>
</feature>
<dbReference type="NCBIfam" id="NF041259">
    <property type="entry name" value="mono_DmmA_fam"/>
    <property type="match status" value="1"/>
</dbReference>
<dbReference type="RefSeq" id="WP_188849779.1">
    <property type="nucleotide sequence ID" value="NZ_BMJJ01000002.1"/>
</dbReference>
<dbReference type="GO" id="GO:0016491">
    <property type="term" value="F:oxidoreductase activity"/>
    <property type="evidence" value="ECO:0007669"/>
    <property type="project" value="UniProtKB-KW"/>
</dbReference>
<name>A0A916XU38_9HYPH</name>
<keyword evidence="2" id="KW-0001">2Fe-2S</keyword>
<feature type="domain" description="Dimethylamine monooxygenase subunit DmmA-like N-terminal" evidence="8">
    <location>
        <begin position="5"/>
        <end position="124"/>
    </location>
</feature>
<protein>
    <submittedName>
        <fullName evidence="9">Uncharacterized protein</fullName>
    </submittedName>
</protein>
<evidence type="ECO:0000256" key="3">
    <source>
        <dbReference type="ARBA" id="ARBA00022723"/>
    </source>
</evidence>
<dbReference type="InterPro" id="IPR054582">
    <property type="entry name" value="DmmA-like_N"/>
</dbReference>
<evidence type="ECO:0000256" key="5">
    <source>
        <dbReference type="ARBA" id="ARBA00023004"/>
    </source>
</evidence>
<evidence type="ECO:0000313" key="9">
    <source>
        <dbReference type="EMBL" id="GGD11724.1"/>
    </source>
</evidence>